<accession>A0ABS8T6K7</accession>
<keyword evidence="3" id="KW-1185">Reference proteome</keyword>
<evidence type="ECO:0000313" key="3">
    <source>
        <dbReference type="Proteomes" id="UP000823775"/>
    </source>
</evidence>
<dbReference type="Proteomes" id="UP000823775">
    <property type="component" value="Unassembled WGS sequence"/>
</dbReference>
<organism evidence="2 3">
    <name type="scientific">Datura stramonium</name>
    <name type="common">Jimsonweed</name>
    <name type="synonym">Common thornapple</name>
    <dbReference type="NCBI Taxonomy" id="4076"/>
    <lineage>
        <taxon>Eukaryota</taxon>
        <taxon>Viridiplantae</taxon>
        <taxon>Streptophyta</taxon>
        <taxon>Embryophyta</taxon>
        <taxon>Tracheophyta</taxon>
        <taxon>Spermatophyta</taxon>
        <taxon>Magnoliopsida</taxon>
        <taxon>eudicotyledons</taxon>
        <taxon>Gunneridae</taxon>
        <taxon>Pentapetalae</taxon>
        <taxon>asterids</taxon>
        <taxon>lamiids</taxon>
        <taxon>Solanales</taxon>
        <taxon>Solanaceae</taxon>
        <taxon>Solanoideae</taxon>
        <taxon>Datureae</taxon>
        <taxon>Datura</taxon>
    </lineage>
</organism>
<comment type="caution">
    <text evidence="2">The sequence shown here is derived from an EMBL/GenBank/DDBJ whole genome shotgun (WGS) entry which is preliminary data.</text>
</comment>
<gene>
    <name evidence="2" type="ORF">HAX54_004193</name>
</gene>
<name>A0ABS8T6K7_DATST</name>
<evidence type="ECO:0000313" key="2">
    <source>
        <dbReference type="EMBL" id="MCD7467022.1"/>
    </source>
</evidence>
<feature type="compositionally biased region" description="Acidic residues" evidence="1">
    <location>
        <begin position="171"/>
        <end position="184"/>
    </location>
</feature>
<protein>
    <submittedName>
        <fullName evidence="2">Uncharacterized protein</fullName>
    </submittedName>
</protein>
<evidence type="ECO:0000256" key="1">
    <source>
        <dbReference type="SAM" id="MobiDB-lite"/>
    </source>
</evidence>
<sequence length="184" mass="20877">MGGHIIVIFHHGGKLFKGQYVSNLEKVVFSIDKDQFSLTKMKSYAKDIGASQLEEDINSIVNEAAVIDNPVEEEDSDFLDFEEEDLDGFSDEDDSEVDEELRGFRENLRQQKRNNEAAKQKQKTKKSFKIQKVELGEASVDRGFEDIFKNKVDKYAGRLGGDEDFIGSLDEPSEDSEEELDVLV</sequence>
<proteinExistence type="predicted"/>
<reference evidence="2 3" key="1">
    <citation type="journal article" date="2021" name="BMC Genomics">
        <title>Datura genome reveals duplications of psychoactive alkaloid biosynthetic genes and high mutation rate following tissue culture.</title>
        <authorList>
            <person name="Rajewski A."/>
            <person name="Carter-House D."/>
            <person name="Stajich J."/>
            <person name="Litt A."/>
        </authorList>
    </citation>
    <scope>NUCLEOTIDE SEQUENCE [LARGE SCALE GENOMIC DNA]</scope>
    <source>
        <strain evidence="2">AR-01</strain>
    </source>
</reference>
<feature type="region of interest" description="Disordered" evidence="1">
    <location>
        <begin position="160"/>
        <end position="184"/>
    </location>
</feature>
<dbReference type="EMBL" id="JACEIK010001190">
    <property type="protein sequence ID" value="MCD7467022.1"/>
    <property type="molecule type" value="Genomic_DNA"/>
</dbReference>